<keyword evidence="1" id="KW-0472">Membrane</keyword>
<protein>
    <submittedName>
        <fullName evidence="2">Uncharacterized protein</fullName>
    </submittedName>
</protein>
<name>A0A9W9ZJK0_9CNID</name>
<dbReference type="OrthoDB" id="5568754at2759"/>
<feature type="transmembrane region" description="Helical" evidence="1">
    <location>
        <begin position="107"/>
        <end position="127"/>
    </location>
</feature>
<dbReference type="EMBL" id="MU825919">
    <property type="protein sequence ID" value="KAJ7382610.1"/>
    <property type="molecule type" value="Genomic_DNA"/>
</dbReference>
<keyword evidence="1" id="KW-1133">Transmembrane helix</keyword>
<evidence type="ECO:0000313" key="3">
    <source>
        <dbReference type="Proteomes" id="UP001163046"/>
    </source>
</evidence>
<reference evidence="2" key="1">
    <citation type="submission" date="2023-01" db="EMBL/GenBank/DDBJ databases">
        <title>Genome assembly of the deep-sea coral Lophelia pertusa.</title>
        <authorList>
            <person name="Herrera S."/>
            <person name="Cordes E."/>
        </authorList>
    </citation>
    <scope>NUCLEOTIDE SEQUENCE</scope>
    <source>
        <strain evidence="2">USNM1676648</strain>
        <tissue evidence="2">Polyp</tissue>
    </source>
</reference>
<dbReference type="PANTHER" id="PTHR13219">
    <property type="entry name" value="TRANSMEMBRANE PROTEIN 94"/>
    <property type="match status" value="1"/>
</dbReference>
<keyword evidence="3" id="KW-1185">Reference proteome</keyword>
<proteinExistence type="predicted"/>
<evidence type="ECO:0000313" key="2">
    <source>
        <dbReference type="EMBL" id="KAJ7382610.1"/>
    </source>
</evidence>
<dbReference type="AlphaFoldDB" id="A0A9W9ZJK0"/>
<organism evidence="2 3">
    <name type="scientific">Desmophyllum pertusum</name>
    <dbReference type="NCBI Taxonomy" id="174260"/>
    <lineage>
        <taxon>Eukaryota</taxon>
        <taxon>Metazoa</taxon>
        <taxon>Cnidaria</taxon>
        <taxon>Anthozoa</taxon>
        <taxon>Hexacorallia</taxon>
        <taxon>Scleractinia</taxon>
        <taxon>Caryophylliina</taxon>
        <taxon>Caryophylliidae</taxon>
        <taxon>Desmophyllum</taxon>
    </lineage>
</organism>
<dbReference type="Proteomes" id="UP001163046">
    <property type="component" value="Unassembled WGS sequence"/>
</dbReference>
<sequence>MSDGGRKSSYPKGSAAASEIRRSWSWRRREGLGESEGEIDMDTLEILCEVQERTDDGLLGLSSQAAFKRLFDAIHDELTAFTAANSCTWRKDLWSALSVNHHLPISFISLAFLLLEFLVMVLSYALAGTTRNSSLPLIEGIIVLLLTVVNLALCAREERLRRTEMIRSAQELINNCDACCSWMPPDYVDPCTPPSPSISLVHAYRDNELVSVPCNLLVRGDVVVLGPGHAAPAQVQQLSSELPNKGSLHVLEEGQVFHPITQNMSADGNKASGIQSSQPHPREKFLVTETPFKLNLRKILDNSLRGQ</sequence>
<dbReference type="InterPro" id="IPR039720">
    <property type="entry name" value="TMEM94"/>
</dbReference>
<comment type="caution">
    <text evidence="2">The sequence shown here is derived from an EMBL/GenBank/DDBJ whole genome shotgun (WGS) entry which is preliminary data.</text>
</comment>
<gene>
    <name evidence="2" type="ORF">OS493_033968</name>
</gene>
<accession>A0A9W9ZJK0</accession>
<feature type="transmembrane region" description="Helical" evidence="1">
    <location>
        <begin position="133"/>
        <end position="155"/>
    </location>
</feature>
<evidence type="ECO:0000256" key="1">
    <source>
        <dbReference type="SAM" id="Phobius"/>
    </source>
</evidence>
<keyword evidence="1" id="KW-0812">Transmembrane</keyword>
<dbReference type="PANTHER" id="PTHR13219:SF6">
    <property type="entry name" value="TRANSMEMBRANE PROTEIN 94"/>
    <property type="match status" value="1"/>
</dbReference>